<keyword evidence="4" id="KW-0274">FAD</keyword>
<dbReference type="Proteomes" id="UP000244081">
    <property type="component" value="Unassembled WGS sequence"/>
</dbReference>
<protein>
    <submittedName>
        <fullName evidence="8">Alkylation response protein AidB-like acyl-CoA dehydrogenase</fullName>
    </submittedName>
</protein>
<dbReference type="EMBL" id="QAYG01000001">
    <property type="protein sequence ID" value="PTW62618.1"/>
    <property type="molecule type" value="Genomic_DNA"/>
</dbReference>
<name>A0A2T5VFX0_9HYPH</name>
<evidence type="ECO:0000256" key="2">
    <source>
        <dbReference type="ARBA" id="ARBA00009347"/>
    </source>
</evidence>
<dbReference type="PANTHER" id="PTHR43884:SF20">
    <property type="entry name" value="ACYL-COA DEHYDROGENASE FADE28"/>
    <property type="match status" value="1"/>
</dbReference>
<dbReference type="Gene3D" id="1.10.540.10">
    <property type="entry name" value="Acyl-CoA dehydrogenase/oxidase, N-terminal domain"/>
    <property type="match status" value="1"/>
</dbReference>
<dbReference type="SUPFAM" id="SSF47203">
    <property type="entry name" value="Acyl-CoA dehydrogenase C-terminal domain-like"/>
    <property type="match status" value="1"/>
</dbReference>
<proteinExistence type="inferred from homology"/>
<comment type="caution">
    <text evidence="8">The sequence shown here is derived from an EMBL/GenBank/DDBJ whole genome shotgun (WGS) entry which is preliminary data.</text>
</comment>
<gene>
    <name evidence="8" type="ORF">C8N35_101664</name>
</gene>
<dbReference type="InterPro" id="IPR009100">
    <property type="entry name" value="AcylCoA_DH/oxidase_NM_dom_sf"/>
</dbReference>
<evidence type="ECO:0000256" key="3">
    <source>
        <dbReference type="ARBA" id="ARBA00022630"/>
    </source>
</evidence>
<dbReference type="InterPro" id="IPR037069">
    <property type="entry name" value="AcylCoA_DH/ox_N_sf"/>
</dbReference>
<dbReference type="InterPro" id="IPR046373">
    <property type="entry name" value="Acyl-CoA_Oxase/DH_mid-dom_sf"/>
</dbReference>
<dbReference type="Gene3D" id="1.20.140.10">
    <property type="entry name" value="Butyryl-CoA Dehydrogenase, subunit A, domain 3"/>
    <property type="match status" value="1"/>
</dbReference>
<dbReference type="RefSeq" id="WP_107988162.1">
    <property type="nucleotide sequence ID" value="NZ_QAYG01000001.1"/>
</dbReference>
<keyword evidence="3" id="KW-0285">Flavoprotein</keyword>
<sequence>MNQVAMIEEERFEALRLIVESAAGIAPRTGDLKAVRALRFARPGIDRARWREMADMGWFGLRRPEMEGGAGLGMTEAAALATELGASLRPEPLTEMQLALDLLAGTPTGLPADAVILPAWMDAPDALEPAPGVTETGGRISGERRFVALASAADAFVIVATEGAWLVAADAEGLSFDAEDTLDGGHTARLTLKNVAATRLPAPDPRAFEAATLATAAALLGVMERAFAITLDYLKTRVQFGQPIGNFQVLQHRAVDLEIETGITRAVLRDAAAAFDAGEDCRRIVSRAKARASDAAMLITRQAVQMHGAIGYTEEADIGLFLRRAMVLAPRFGTAHVHRRRYHSLSEGRP</sequence>
<evidence type="ECO:0000313" key="8">
    <source>
        <dbReference type="EMBL" id="PTW62618.1"/>
    </source>
</evidence>
<dbReference type="CDD" id="cd00567">
    <property type="entry name" value="ACAD"/>
    <property type="match status" value="1"/>
</dbReference>
<keyword evidence="9" id="KW-1185">Reference proteome</keyword>
<evidence type="ECO:0000259" key="7">
    <source>
        <dbReference type="Pfam" id="PF02771"/>
    </source>
</evidence>
<dbReference type="Pfam" id="PF00441">
    <property type="entry name" value="Acyl-CoA_dh_1"/>
    <property type="match status" value="1"/>
</dbReference>
<dbReference type="AlphaFoldDB" id="A0A2T5VFX0"/>
<feature type="domain" description="Acyl-CoA dehydrogenase/oxidase N-terminal" evidence="7">
    <location>
        <begin position="44"/>
        <end position="87"/>
    </location>
</feature>
<feature type="domain" description="Acyl-CoA dehydrogenase/oxidase C-terminal" evidence="6">
    <location>
        <begin position="209"/>
        <end position="340"/>
    </location>
</feature>
<dbReference type="InterPro" id="IPR036250">
    <property type="entry name" value="AcylCo_DH-like_C"/>
</dbReference>
<dbReference type="GO" id="GO:0003995">
    <property type="term" value="F:acyl-CoA dehydrogenase activity"/>
    <property type="evidence" value="ECO:0007669"/>
    <property type="project" value="TreeGrafter"/>
</dbReference>
<dbReference type="OrthoDB" id="9775090at2"/>
<dbReference type="GO" id="GO:0050660">
    <property type="term" value="F:flavin adenine dinucleotide binding"/>
    <property type="evidence" value="ECO:0007669"/>
    <property type="project" value="InterPro"/>
</dbReference>
<dbReference type="SUPFAM" id="SSF56645">
    <property type="entry name" value="Acyl-CoA dehydrogenase NM domain-like"/>
    <property type="match status" value="1"/>
</dbReference>
<dbReference type="PANTHER" id="PTHR43884">
    <property type="entry name" value="ACYL-COA DEHYDROGENASE"/>
    <property type="match status" value="1"/>
</dbReference>
<dbReference type="Gene3D" id="2.40.110.10">
    <property type="entry name" value="Butyryl-CoA Dehydrogenase, subunit A, domain 2"/>
    <property type="match status" value="1"/>
</dbReference>
<evidence type="ECO:0000256" key="1">
    <source>
        <dbReference type="ARBA" id="ARBA00001974"/>
    </source>
</evidence>
<organism evidence="8 9">
    <name type="scientific">Breoghania corrubedonensis</name>
    <dbReference type="NCBI Taxonomy" id="665038"/>
    <lineage>
        <taxon>Bacteria</taxon>
        <taxon>Pseudomonadati</taxon>
        <taxon>Pseudomonadota</taxon>
        <taxon>Alphaproteobacteria</taxon>
        <taxon>Hyphomicrobiales</taxon>
        <taxon>Stappiaceae</taxon>
        <taxon>Breoghania</taxon>
    </lineage>
</organism>
<evidence type="ECO:0000313" key="9">
    <source>
        <dbReference type="Proteomes" id="UP000244081"/>
    </source>
</evidence>
<dbReference type="InterPro" id="IPR013786">
    <property type="entry name" value="AcylCoA_DH/ox_N"/>
</dbReference>
<reference evidence="8 9" key="1">
    <citation type="submission" date="2018-04" db="EMBL/GenBank/DDBJ databases">
        <title>Genomic Encyclopedia of Archaeal and Bacterial Type Strains, Phase II (KMG-II): from individual species to whole genera.</title>
        <authorList>
            <person name="Goeker M."/>
        </authorList>
    </citation>
    <scope>NUCLEOTIDE SEQUENCE [LARGE SCALE GENOMIC DNA]</scope>
    <source>
        <strain evidence="8 9">DSM 23382</strain>
    </source>
</reference>
<evidence type="ECO:0000256" key="4">
    <source>
        <dbReference type="ARBA" id="ARBA00022827"/>
    </source>
</evidence>
<comment type="similarity">
    <text evidence="2">Belongs to the acyl-CoA dehydrogenase family.</text>
</comment>
<dbReference type="InterPro" id="IPR009075">
    <property type="entry name" value="AcylCo_DH/oxidase_C"/>
</dbReference>
<dbReference type="Pfam" id="PF02771">
    <property type="entry name" value="Acyl-CoA_dh_N"/>
    <property type="match status" value="1"/>
</dbReference>
<evidence type="ECO:0000259" key="6">
    <source>
        <dbReference type="Pfam" id="PF00441"/>
    </source>
</evidence>
<comment type="cofactor">
    <cofactor evidence="1">
        <name>FAD</name>
        <dbReference type="ChEBI" id="CHEBI:57692"/>
    </cofactor>
</comment>
<keyword evidence="5" id="KW-0560">Oxidoreductase</keyword>
<evidence type="ECO:0000256" key="5">
    <source>
        <dbReference type="ARBA" id="ARBA00023002"/>
    </source>
</evidence>
<accession>A0A2T5VFX0</accession>